<dbReference type="EMBL" id="JAAKZH010000003">
    <property type="protein sequence ID" value="NGO64177.1"/>
    <property type="molecule type" value="Genomic_DNA"/>
</dbReference>
<proteinExistence type="predicted"/>
<dbReference type="Proteomes" id="UP000477849">
    <property type="component" value="Unassembled WGS sequence"/>
</dbReference>
<organism evidence="1 2">
    <name type="scientific">Rhizobium daejeonense</name>
    <dbReference type="NCBI Taxonomy" id="240521"/>
    <lineage>
        <taxon>Bacteria</taxon>
        <taxon>Pseudomonadati</taxon>
        <taxon>Pseudomonadota</taxon>
        <taxon>Alphaproteobacteria</taxon>
        <taxon>Hyphomicrobiales</taxon>
        <taxon>Rhizobiaceae</taxon>
        <taxon>Rhizobium/Agrobacterium group</taxon>
        <taxon>Rhizobium</taxon>
    </lineage>
</organism>
<sequence length="62" mass="7179">MTIETIYEEFSRGSNGFIKAVQTHCGYDISDTEIERIAARAETAAEFDRIWQNEDFWTDANN</sequence>
<name>A0A6M1S4E3_9HYPH</name>
<reference evidence="1 2" key="1">
    <citation type="submission" date="2020-02" db="EMBL/GenBank/DDBJ databases">
        <title>Genome sequence of the type strain CCBAU10050 of Rhizobium daejeonense.</title>
        <authorList>
            <person name="Gao J."/>
            <person name="Sun J."/>
        </authorList>
    </citation>
    <scope>NUCLEOTIDE SEQUENCE [LARGE SCALE GENOMIC DNA]</scope>
    <source>
        <strain evidence="1 2">CCBAU10050</strain>
    </source>
</reference>
<comment type="caution">
    <text evidence="1">The sequence shown here is derived from an EMBL/GenBank/DDBJ whole genome shotgun (WGS) entry which is preliminary data.</text>
</comment>
<dbReference type="AlphaFoldDB" id="A0A6M1S4E3"/>
<evidence type="ECO:0000313" key="1">
    <source>
        <dbReference type="EMBL" id="NGO64177.1"/>
    </source>
</evidence>
<protein>
    <submittedName>
        <fullName evidence="1">Uncharacterized protein</fullName>
    </submittedName>
</protein>
<keyword evidence="2" id="KW-1185">Reference proteome</keyword>
<accession>A0A6M1S4E3</accession>
<gene>
    <name evidence="1" type="ORF">G6N76_10860</name>
</gene>
<evidence type="ECO:0000313" key="2">
    <source>
        <dbReference type="Proteomes" id="UP000477849"/>
    </source>
</evidence>
<dbReference type="RefSeq" id="WP_163905303.1">
    <property type="nucleotide sequence ID" value="NZ_CP048427.1"/>
</dbReference>